<sequence length="198" mass="22262">MGGKAVMCASLMTPEKYDKLVVLDISPVTKPSVQSLYPIVDLLSSVNLEEIGRKCGGNLAAVRSFLMEDWKEAVPDFTMRAFLLTNLEVKDRKVFWRVNLNAIKNCWQQIKSFPEKELSGRVFDRPTLVLAASKGDYLSASDVPAIRKYFPQAQILQIANTGHWIHFDAPNTVISLLTSFMQKESIDVTSYTDVTELK</sequence>
<dbReference type="PANTHER" id="PTHR46118:SF4">
    <property type="entry name" value="PROTEIN ABHD11"/>
    <property type="match status" value="1"/>
</dbReference>
<protein>
    <recommendedName>
        <fullName evidence="5">AB hydrolase-1 domain-containing protein</fullName>
    </recommendedName>
</protein>
<name>A0AA85JCH0_TRIRE</name>
<dbReference type="AlphaFoldDB" id="A0AA85JCH0"/>
<dbReference type="GO" id="GO:0052689">
    <property type="term" value="F:carboxylic ester hydrolase activity"/>
    <property type="evidence" value="ECO:0007669"/>
    <property type="project" value="TreeGrafter"/>
</dbReference>
<dbReference type="PANTHER" id="PTHR46118">
    <property type="entry name" value="PROTEIN ABHD11"/>
    <property type="match status" value="1"/>
</dbReference>
<proteinExistence type="inferred from homology"/>
<dbReference type="WBParaSite" id="TREG1_22280.1">
    <property type="protein sequence ID" value="TREG1_22280.1"/>
    <property type="gene ID" value="TREG1_22280"/>
</dbReference>
<keyword evidence="2" id="KW-0378">Hydrolase</keyword>
<evidence type="ECO:0000256" key="1">
    <source>
        <dbReference type="ARBA" id="ARBA00008645"/>
    </source>
</evidence>
<reference evidence="3" key="1">
    <citation type="submission" date="2022-06" db="EMBL/GenBank/DDBJ databases">
        <authorList>
            <person name="Berger JAMES D."/>
            <person name="Berger JAMES D."/>
        </authorList>
    </citation>
    <scope>NUCLEOTIDE SEQUENCE [LARGE SCALE GENOMIC DNA]</scope>
</reference>
<dbReference type="InterPro" id="IPR029058">
    <property type="entry name" value="AB_hydrolase_fold"/>
</dbReference>
<evidence type="ECO:0000256" key="2">
    <source>
        <dbReference type="ARBA" id="ARBA00022801"/>
    </source>
</evidence>
<dbReference type="Gene3D" id="3.40.50.1820">
    <property type="entry name" value="alpha/beta hydrolase"/>
    <property type="match status" value="1"/>
</dbReference>
<dbReference type="SUPFAM" id="SSF53474">
    <property type="entry name" value="alpha/beta-Hydrolases"/>
    <property type="match status" value="1"/>
</dbReference>
<reference evidence="4" key="2">
    <citation type="submission" date="2023-11" db="UniProtKB">
        <authorList>
            <consortium name="WormBaseParasite"/>
        </authorList>
    </citation>
    <scope>IDENTIFICATION</scope>
</reference>
<evidence type="ECO:0000313" key="4">
    <source>
        <dbReference type="WBParaSite" id="TREG1_22280.1"/>
    </source>
</evidence>
<evidence type="ECO:0000313" key="3">
    <source>
        <dbReference type="Proteomes" id="UP000050795"/>
    </source>
</evidence>
<accession>A0AA85JCH0</accession>
<organism evidence="3 4">
    <name type="scientific">Trichobilharzia regenti</name>
    <name type="common">Nasal bird schistosome</name>
    <dbReference type="NCBI Taxonomy" id="157069"/>
    <lineage>
        <taxon>Eukaryota</taxon>
        <taxon>Metazoa</taxon>
        <taxon>Spiralia</taxon>
        <taxon>Lophotrochozoa</taxon>
        <taxon>Platyhelminthes</taxon>
        <taxon>Trematoda</taxon>
        <taxon>Digenea</taxon>
        <taxon>Strigeidida</taxon>
        <taxon>Schistosomatoidea</taxon>
        <taxon>Schistosomatidae</taxon>
        <taxon>Trichobilharzia</taxon>
    </lineage>
</organism>
<keyword evidence="3" id="KW-1185">Reference proteome</keyword>
<evidence type="ECO:0008006" key="5">
    <source>
        <dbReference type="Google" id="ProtNLM"/>
    </source>
</evidence>
<dbReference type="GO" id="GO:0005739">
    <property type="term" value="C:mitochondrion"/>
    <property type="evidence" value="ECO:0007669"/>
    <property type="project" value="TreeGrafter"/>
</dbReference>
<comment type="similarity">
    <text evidence="1">Belongs to the AB hydrolase superfamily.</text>
</comment>
<dbReference type="Proteomes" id="UP000050795">
    <property type="component" value="Unassembled WGS sequence"/>
</dbReference>